<organism evidence="3 5">
    <name type="scientific">Dracunculus medinensis</name>
    <name type="common">Guinea worm</name>
    <dbReference type="NCBI Taxonomy" id="318479"/>
    <lineage>
        <taxon>Eukaryota</taxon>
        <taxon>Metazoa</taxon>
        <taxon>Ecdysozoa</taxon>
        <taxon>Nematoda</taxon>
        <taxon>Chromadorea</taxon>
        <taxon>Rhabditida</taxon>
        <taxon>Spirurina</taxon>
        <taxon>Dracunculoidea</taxon>
        <taxon>Dracunculidae</taxon>
        <taxon>Dracunculus</taxon>
    </lineage>
</organism>
<dbReference type="AlphaFoldDB" id="A0A0N4UGL5"/>
<dbReference type="WBParaSite" id="DME_0000664001-mRNA-1">
    <property type="protein sequence ID" value="DME_0000664001-mRNA-1"/>
    <property type="gene ID" value="DME_0000664001"/>
</dbReference>
<gene>
    <name evidence="2" type="ORF">DME_LOCUS1284</name>
</gene>
<dbReference type="EMBL" id="UYYG01000017">
    <property type="protein sequence ID" value="VDN51311.1"/>
    <property type="molecule type" value="Genomic_DNA"/>
</dbReference>
<evidence type="ECO:0000313" key="4">
    <source>
        <dbReference type="Proteomes" id="UP000274756"/>
    </source>
</evidence>
<feature type="region of interest" description="Disordered" evidence="1">
    <location>
        <begin position="257"/>
        <end position="277"/>
    </location>
</feature>
<accession>A0A0N4UGL5</accession>
<feature type="region of interest" description="Disordered" evidence="1">
    <location>
        <begin position="1"/>
        <end position="42"/>
    </location>
</feature>
<sequence>MQKNFEKKSELEPLSDEALPGPSAIKQSPRGSRRSIQRRKEIFGCSPSQNLFLSYMRPDLSSYLSPQLSPPEPSHTRQHVSPQLTSRQFPKKSSPSTPRTMNILRYLQYIPTVQQMPVEDILCIPTNGAVNDPDGVSQTFMASSEAREPEKRFPGPAKKLSLQLFSNPNVVYLPPAPPYLDRPRSRRYEKYKANHSHQRSVSIMEHLADKMTSATPQQAIMREALYKAAENDERALRAPEVAEQIIREIRVKRALSENANPLDRYDPLRIPTRLRKQ</sequence>
<dbReference type="Proteomes" id="UP000274756">
    <property type="component" value="Unassembled WGS sequence"/>
</dbReference>
<feature type="compositionally biased region" description="Polar residues" evidence="1">
    <location>
        <begin position="79"/>
        <end position="100"/>
    </location>
</feature>
<evidence type="ECO:0000313" key="5">
    <source>
        <dbReference type="WBParaSite" id="DME_0000664001-mRNA-1"/>
    </source>
</evidence>
<dbReference type="Proteomes" id="UP000038040">
    <property type="component" value="Unplaced"/>
</dbReference>
<name>A0A0N4UGL5_DRAME</name>
<keyword evidence="4" id="KW-1185">Reference proteome</keyword>
<proteinExistence type="predicted"/>
<feature type="region of interest" description="Disordered" evidence="1">
    <location>
        <begin position="63"/>
        <end position="100"/>
    </location>
</feature>
<evidence type="ECO:0000313" key="3">
    <source>
        <dbReference type="Proteomes" id="UP000038040"/>
    </source>
</evidence>
<evidence type="ECO:0000313" key="2">
    <source>
        <dbReference type="EMBL" id="VDN51311.1"/>
    </source>
</evidence>
<evidence type="ECO:0000256" key="1">
    <source>
        <dbReference type="SAM" id="MobiDB-lite"/>
    </source>
</evidence>
<reference evidence="2 4" key="2">
    <citation type="submission" date="2018-11" db="EMBL/GenBank/DDBJ databases">
        <authorList>
            <consortium name="Pathogen Informatics"/>
        </authorList>
    </citation>
    <scope>NUCLEOTIDE SEQUENCE [LARGE SCALE GENOMIC DNA]</scope>
</reference>
<reference evidence="5" key="1">
    <citation type="submission" date="2017-02" db="UniProtKB">
        <authorList>
            <consortium name="WormBaseParasite"/>
        </authorList>
    </citation>
    <scope>IDENTIFICATION</scope>
</reference>
<protein>
    <submittedName>
        <fullName evidence="2 5">Uncharacterized protein</fullName>
    </submittedName>
</protein>
<feature type="compositionally biased region" description="Basic and acidic residues" evidence="1">
    <location>
        <begin position="1"/>
        <end position="11"/>
    </location>
</feature>